<dbReference type="OrthoDB" id="424551at2759"/>
<name>A0A7M7G618_NASVI</name>
<gene>
    <name evidence="13" type="primary">100116532</name>
</gene>
<evidence type="ECO:0000256" key="7">
    <source>
        <dbReference type="ARBA" id="ARBA00022679"/>
    </source>
</evidence>
<evidence type="ECO:0000256" key="4">
    <source>
        <dbReference type="ARBA" id="ARBA00012950"/>
    </source>
</evidence>
<organism evidence="13 14">
    <name type="scientific">Nasonia vitripennis</name>
    <name type="common">Parasitic wasp</name>
    <dbReference type="NCBI Taxonomy" id="7425"/>
    <lineage>
        <taxon>Eukaryota</taxon>
        <taxon>Metazoa</taxon>
        <taxon>Ecdysozoa</taxon>
        <taxon>Arthropoda</taxon>
        <taxon>Hexapoda</taxon>
        <taxon>Insecta</taxon>
        <taxon>Pterygota</taxon>
        <taxon>Neoptera</taxon>
        <taxon>Endopterygota</taxon>
        <taxon>Hymenoptera</taxon>
        <taxon>Apocrita</taxon>
        <taxon>Proctotrupomorpha</taxon>
        <taxon>Chalcidoidea</taxon>
        <taxon>Pteromalidae</taxon>
        <taxon>Pteromalinae</taxon>
        <taxon>Nasonia</taxon>
    </lineage>
</organism>
<dbReference type="SMR" id="A0A7M7G618"/>
<evidence type="ECO:0000256" key="8">
    <source>
        <dbReference type="ARBA" id="ARBA00023242"/>
    </source>
</evidence>
<dbReference type="GO" id="GO:0005634">
    <property type="term" value="C:nucleus"/>
    <property type="evidence" value="ECO:0007669"/>
    <property type="project" value="UniProtKB-SubCell"/>
</dbReference>
<evidence type="ECO:0000313" key="13">
    <source>
        <dbReference type="EnsemblMetazoa" id="XP_001601002"/>
    </source>
</evidence>
<dbReference type="GO" id="GO:0043998">
    <property type="term" value="F:histone H2A acetyltransferase activity"/>
    <property type="evidence" value="ECO:0007669"/>
    <property type="project" value="InterPro"/>
</dbReference>
<comment type="catalytic activity">
    <reaction evidence="11">
        <text>N-terminal L-seryl-[histone H4] + acetyl-CoA = N-terminal N(alpha)-acetyl-L-seryl-[histone H4] + CoA + H(+)</text>
        <dbReference type="Rhea" id="RHEA:50596"/>
        <dbReference type="Rhea" id="RHEA-COMP:12740"/>
        <dbReference type="Rhea" id="RHEA-COMP:12743"/>
        <dbReference type="ChEBI" id="CHEBI:15378"/>
        <dbReference type="ChEBI" id="CHEBI:57287"/>
        <dbReference type="ChEBI" id="CHEBI:57288"/>
        <dbReference type="ChEBI" id="CHEBI:64738"/>
        <dbReference type="ChEBI" id="CHEBI:83690"/>
        <dbReference type="EC" id="2.3.1.257"/>
    </reaction>
</comment>
<evidence type="ECO:0000256" key="11">
    <source>
        <dbReference type="ARBA" id="ARBA00049524"/>
    </source>
</evidence>
<keyword evidence="6" id="KW-0963">Cytoplasm</keyword>
<comment type="subcellular location">
    <subcellularLocation>
        <location evidence="2">Cytoplasm</location>
    </subcellularLocation>
    <subcellularLocation>
        <location evidence="1">Nucleus</location>
    </subcellularLocation>
</comment>
<keyword evidence="14" id="KW-1185">Reference proteome</keyword>
<sequence length="212" mass="24453">MKKKPRKTRRQLQAEKAAVATKLTEKANVLANPLESFEKFHKYIPKEGSNVELSTNRVTTLPVETVDWICDLMERNMKKLYEESSWGWNGEAKKTELTEDSAWYLIASSEGKKIGFSHFRFDLDDGVAVLYCYELQLELLERRKGLGRFMMQALEAIAAKNQMQKVVLTVLKHNPMALSFFYKLGYKLDSTNPPPSEEVDYVILSKQNFLCE</sequence>
<keyword evidence="8" id="KW-0539">Nucleus</keyword>
<dbReference type="Gene3D" id="3.40.630.30">
    <property type="match status" value="1"/>
</dbReference>
<dbReference type="CDD" id="cd04301">
    <property type="entry name" value="NAT_SF"/>
    <property type="match status" value="1"/>
</dbReference>
<dbReference type="PANTHER" id="PTHR20531">
    <property type="entry name" value="N-ALPHA-ACETYLTRANSFERASE 40"/>
    <property type="match status" value="1"/>
</dbReference>
<keyword evidence="9" id="KW-0012">Acyltransferase</keyword>
<evidence type="ECO:0000256" key="2">
    <source>
        <dbReference type="ARBA" id="ARBA00004496"/>
    </source>
</evidence>
<dbReference type="InterPro" id="IPR039949">
    <property type="entry name" value="NAA40"/>
</dbReference>
<evidence type="ECO:0000313" key="14">
    <source>
        <dbReference type="Proteomes" id="UP000002358"/>
    </source>
</evidence>
<evidence type="ECO:0000256" key="6">
    <source>
        <dbReference type="ARBA" id="ARBA00022490"/>
    </source>
</evidence>
<evidence type="ECO:0000256" key="1">
    <source>
        <dbReference type="ARBA" id="ARBA00004123"/>
    </source>
</evidence>
<dbReference type="PROSITE" id="PS51186">
    <property type="entry name" value="GNAT"/>
    <property type="match status" value="1"/>
</dbReference>
<dbReference type="FunCoup" id="A0A7M7G618">
    <property type="interactions" value="1998"/>
</dbReference>
<dbReference type="OMA" id="AYLHYRF"/>
<comment type="catalytic activity">
    <reaction evidence="10">
        <text>N-terminal L-seryl-[histone H2A] + acetyl-CoA = N-terminal N(alpha)-acetyl-L-seryl-[histone H2A] + CoA + H(+)</text>
        <dbReference type="Rhea" id="RHEA:50600"/>
        <dbReference type="Rhea" id="RHEA-COMP:12742"/>
        <dbReference type="Rhea" id="RHEA-COMP:12744"/>
        <dbReference type="ChEBI" id="CHEBI:15378"/>
        <dbReference type="ChEBI" id="CHEBI:57287"/>
        <dbReference type="ChEBI" id="CHEBI:57288"/>
        <dbReference type="ChEBI" id="CHEBI:64738"/>
        <dbReference type="ChEBI" id="CHEBI:83690"/>
        <dbReference type="EC" id="2.3.1.257"/>
    </reaction>
</comment>
<dbReference type="InterPro" id="IPR016181">
    <property type="entry name" value="Acyl_CoA_acyltransferase"/>
</dbReference>
<dbReference type="SUPFAM" id="SSF55729">
    <property type="entry name" value="Acyl-CoA N-acyltransferases (Nat)"/>
    <property type="match status" value="1"/>
</dbReference>
<accession>A0A7M7G618</accession>
<dbReference type="GO" id="GO:0005737">
    <property type="term" value="C:cytoplasm"/>
    <property type="evidence" value="ECO:0007669"/>
    <property type="project" value="UniProtKB-SubCell"/>
</dbReference>
<feature type="domain" description="N-acetyltransferase" evidence="12">
    <location>
        <begin position="61"/>
        <end position="206"/>
    </location>
</feature>
<evidence type="ECO:0000256" key="9">
    <source>
        <dbReference type="ARBA" id="ARBA00023315"/>
    </source>
</evidence>
<evidence type="ECO:0000259" key="12">
    <source>
        <dbReference type="PROSITE" id="PS51186"/>
    </source>
</evidence>
<dbReference type="GO" id="GO:0010485">
    <property type="term" value="F:histone H4 acetyltransferase activity"/>
    <property type="evidence" value="ECO:0007669"/>
    <property type="project" value="InterPro"/>
</dbReference>
<dbReference type="Pfam" id="PF00583">
    <property type="entry name" value="Acetyltransf_1"/>
    <property type="match status" value="1"/>
</dbReference>
<dbReference type="PANTHER" id="PTHR20531:SF1">
    <property type="entry name" value="N-ALPHA-ACETYLTRANSFERASE 40"/>
    <property type="match status" value="1"/>
</dbReference>
<proteinExistence type="inferred from homology"/>
<keyword evidence="7" id="KW-0808">Transferase</keyword>
<dbReference type="AlphaFoldDB" id="A0A7M7G618"/>
<dbReference type="EnsemblMetazoa" id="XM_001600952">
    <property type="protein sequence ID" value="XP_001601002"/>
    <property type="gene ID" value="LOC100116532"/>
</dbReference>
<evidence type="ECO:0000256" key="10">
    <source>
        <dbReference type="ARBA" id="ARBA00047821"/>
    </source>
</evidence>
<protein>
    <recommendedName>
        <fullName evidence="5">N-alpha-acetyltransferase 40</fullName>
        <ecNumber evidence="4">2.3.1.257</ecNumber>
    </recommendedName>
</protein>
<evidence type="ECO:0000256" key="3">
    <source>
        <dbReference type="ARBA" id="ARBA00008870"/>
    </source>
</evidence>
<dbReference type="Proteomes" id="UP000002358">
    <property type="component" value="Chromosome 2"/>
</dbReference>
<dbReference type="GO" id="GO:1990189">
    <property type="term" value="F:protein N-terminal-serine acetyltransferase activity"/>
    <property type="evidence" value="ECO:0007669"/>
    <property type="project" value="UniProtKB-EC"/>
</dbReference>
<dbReference type="EC" id="2.3.1.257" evidence="4"/>
<dbReference type="InParanoid" id="A0A7M7G618"/>
<reference evidence="13" key="1">
    <citation type="submission" date="2021-01" db="UniProtKB">
        <authorList>
            <consortium name="EnsemblMetazoa"/>
        </authorList>
    </citation>
    <scope>IDENTIFICATION</scope>
</reference>
<dbReference type="InterPro" id="IPR000182">
    <property type="entry name" value="GNAT_dom"/>
</dbReference>
<evidence type="ECO:0000256" key="5">
    <source>
        <dbReference type="ARBA" id="ARBA00015043"/>
    </source>
</evidence>
<comment type="similarity">
    <text evidence="3">Belongs to the acetyltransferase family. NAA40 subfamily.</text>
</comment>
<dbReference type="KEGG" id="nvi:100116532"/>